<protein>
    <recommendedName>
        <fullName evidence="6">G-protein coupled receptors family 1 profile domain-containing protein</fullName>
    </recommendedName>
</protein>
<comment type="caution">
    <text evidence="7">The sequence shown here is derived from an EMBL/GenBank/DDBJ whole genome shotgun (WGS) entry which is preliminary data.</text>
</comment>
<evidence type="ECO:0000256" key="5">
    <source>
        <dbReference type="SAM" id="Phobius"/>
    </source>
</evidence>
<dbReference type="PANTHER" id="PTHR46273:SF2">
    <property type="entry name" value="G-PROTEIN COUPLED RECEPTORS FAMILY 1 PROFILE DOMAIN-CONTAINING PROTEIN"/>
    <property type="match status" value="1"/>
</dbReference>
<dbReference type="Proteomes" id="UP001374579">
    <property type="component" value="Unassembled WGS sequence"/>
</dbReference>
<dbReference type="InterPro" id="IPR053219">
    <property type="entry name" value="GPCR_Dmsr-1"/>
</dbReference>
<keyword evidence="2 5" id="KW-0812">Transmembrane</keyword>
<name>A0AAN9AV12_9CAEN</name>
<organism evidence="7 8">
    <name type="scientific">Littorina saxatilis</name>
    <dbReference type="NCBI Taxonomy" id="31220"/>
    <lineage>
        <taxon>Eukaryota</taxon>
        <taxon>Metazoa</taxon>
        <taxon>Spiralia</taxon>
        <taxon>Lophotrochozoa</taxon>
        <taxon>Mollusca</taxon>
        <taxon>Gastropoda</taxon>
        <taxon>Caenogastropoda</taxon>
        <taxon>Littorinimorpha</taxon>
        <taxon>Littorinoidea</taxon>
        <taxon>Littorinidae</taxon>
        <taxon>Littorina</taxon>
    </lineage>
</organism>
<keyword evidence="3 5" id="KW-1133">Transmembrane helix</keyword>
<feature type="transmembrane region" description="Helical" evidence="5">
    <location>
        <begin position="153"/>
        <end position="172"/>
    </location>
</feature>
<evidence type="ECO:0000313" key="7">
    <source>
        <dbReference type="EMBL" id="KAK7093748.1"/>
    </source>
</evidence>
<proteinExistence type="predicted"/>
<sequence>MAEANATNETNCLELGAFGCVDPHLERYAIWYWGIHGYLSLIICAFGITTNALNIIILTRGAMRTPINCILTAIAICDLLTMCSYIPFASHFYIECGLEATPKKYSYGWSTYMAVHSNISSTTHATSLWLAVFMAILRYVYLRTKKCCNIKQTSVICVFISVSWCSMMVPHYTLTGVSPVRATAWTV</sequence>
<keyword evidence="8" id="KW-1185">Reference proteome</keyword>
<evidence type="ECO:0000256" key="4">
    <source>
        <dbReference type="ARBA" id="ARBA00023136"/>
    </source>
</evidence>
<gene>
    <name evidence="7" type="ORF">V1264_007443</name>
</gene>
<keyword evidence="4 5" id="KW-0472">Membrane</keyword>
<evidence type="ECO:0000256" key="2">
    <source>
        <dbReference type="ARBA" id="ARBA00022692"/>
    </source>
</evidence>
<dbReference type="SUPFAM" id="SSF81321">
    <property type="entry name" value="Family A G protein-coupled receptor-like"/>
    <property type="match status" value="1"/>
</dbReference>
<feature type="domain" description="G-protein coupled receptors family 1 profile" evidence="6">
    <location>
        <begin position="50"/>
        <end position="187"/>
    </location>
</feature>
<evidence type="ECO:0000313" key="8">
    <source>
        <dbReference type="Proteomes" id="UP001374579"/>
    </source>
</evidence>
<dbReference type="GO" id="GO:0008528">
    <property type="term" value="F:G protein-coupled peptide receptor activity"/>
    <property type="evidence" value="ECO:0007669"/>
    <property type="project" value="InterPro"/>
</dbReference>
<dbReference type="InterPro" id="IPR019427">
    <property type="entry name" value="7TM_GPCR_serpentine_rcpt_Srw"/>
</dbReference>
<feature type="transmembrane region" description="Helical" evidence="5">
    <location>
        <begin position="35"/>
        <end position="58"/>
    </location>
</feature>
<dbReference type="Gene3D" id="1.20.1070.10">
    <property type="entry name" value="Rhodopsin 7-helix transmembrane proteins"/>
    <property type="match status" value="1"/>
</dbReference>
<feature type="transmembrane region" description="Helical" evidence="5">
    <location>
        <begin position="114"/>
        <end position="141"/>
    </location>
</feature>
<feature type="transmembrane region" description="Helical" evidence="5">
    <location>
        <begin position="70"/>
        <end position="94"/>
    </location>
</feature>
<evidence type="ECO:0000256" key="1">
    <source>
        <dbReference type="ARBA" id="ARBA00004370"/>
    </source>
</evidence>
<evidence type="ECO:0000256" key="3">
    <source>
        <dbReference type="ARBA" id="ARBA00022989"/>
    </source>
</evidence>
<dbReference type="InterPro" id="IPR017452">
    <property type="entry name" value="GPCR_Rhodpsn_7TM"/>
</dbReference>
<accession>A0AAN9AV12</accession>
<dbReference type="Pfam" id="PF10324">
    <property type="entry name" value="7TM_GPCR_Srw"/>
    <property type="match status" value="1"/>
</dbReference>
<dbReference type="PROSITE" id="PS50262">
    <property type="entry name" value="G_PROTEIN_RECEP_F1_2"/>
    <property type="match status" value="1"/>
</dbReference>
<comment type="subcellular location">
    <subcellularLocation>
        <location evidence="1">Membrane</location>
    </subcellularLocation>
</comment>
<dbReference type="EMBL" id="JBAMIC010000019">
    <property type="protein sequence ID" value="KAK7093748.1"/>
    <property type="molecule type" value="Genomic_DNA"/>
</dbReference>
<dbReference type="AlphaFoldDB" id="A0AAN9AV12"/>
<evidence type="ECO:0000259" key="6">
    <source>
        <dbReference type="PROSITE" id="PS50262"/>
    </source>
</evidence>
<dbReference type="GO" id="GO:0005886">
    <property type="term" value="C:plasma membrane"/>
    <property type="evidence" value="ECO:0007669"/>
    <property type="project" value="TreeGrafter"/>
</dbReference>
<dbReference type="PANTHER" id="PTHR46273">
    <property type="entry name" value="MYOSUPPRESSIN RECEPTOR 1, ISOFORM B-RELATED"/>
    <property type="match status" value="1"/>
</dbReference>
<reference evidence="7 8" key="1">
    <citation type="submission" date="2024-02" db="EMBL/GenBank/DDBJ databases">
        <title>Chromosome-scale genome assembly of the rough periwinkle Littorina saxatilis.</title>
        <authorList>
            <person name="De Jode A."/>
            <person name="Faria R."/>
            <person name="Formenti G."/>
            <person name="Sims Y."/>
            <person name="Smith T.P."/>
            <person name="Tracey A."/>
            <person name="Wood J.M.D."/>
            <person name="Zagrodzka Z.B."/>
            <person name="Johannesson K."/>
            <person name="Butlin R.K."/>
            <person name="Leder E.H."/>
        </authorList>
    </citation>
    <scope>NUCLEOTIDE SEQUENCE [LARGE SCALE GENOMIC DNA]</scope>
    <source>
        <strain evidence="7">Snail1</strain>
        <tissue evidence="7">Muscle</tissue>
    </source>
</reference>